<dbReference type="InterPro" id="IPR050863">
    <property type="entry name" value="CenT-Element_Derived"/>
</dbReference>
<dbReference type="Proteomes" id="UP001374579">
    <property type="component" value="Unassembled WGS sequence"/>
</dbReference>
<dbReference type="GO" id="GO:0005634">
    <property type="term" value="C:nucleus"/>
    <property type="evidence" value="ECO:0007669"/>
    <property type="project" value="TreeGrafter"/>
</dbReference>
<dbReference type="GO" id="GO:0003677">
    <property type="term" value="F:DNA binding"/>
    <property type="evidence" value="ECO:0007669"/>
    <property type="project" value="TreeGrafter"/>
</dbReference>
<dbReference type="InterPro" id="IPR004875">
    <property type="entry name" value="DDE_SF_endonuclease_dom"/>
</dbReference>
<keyword evidence="4" id="KW-1185">Reference proteome</keyword>
<evidence type="ECO:0000259" key="2">
    <source>
        <dbReference type="Pfam" id="PF03184"/>
    </source>
</evidence>
<dbReference type="PANTHER" id="PTHR19303:SF73">
    <property type="entry name" value="PROTEIN PDC2"/>
    <property type="match status" value="1"/>
</dbReference>
<organism evidence="3 4">
    <name type="scientific">Littorina saxatilis</name>
    <dbReference type="NCBI Taxonomy" id="31220"/>
    <lineage>
        <taxon>Eukaryota</taxon>
        <taxon>Metazoa</taxon>
        <taxon>Spiralia</taxon>
        <taxon>Lophotrochozoa</taxon>
        <taxon>Mollusca</taxon>
        <taxon>Gastropoda</taxon>
        <taxon>Caenogastropoda</taxon>
        <taxon>Littorinimorpha</taxon>
        <taxon>Littorinoidea</taxon>
        <taxon>Littorinidae</taxon>
        <taxon>Littorina</taxon>
    </lineage>
</organism>
<feature type="region of interest" description="Disordered" evidence="1">
    <location>
        <begin position="190"/>
        <end position="209"/>
    </location>
</feature>
<accession>A0AAN9GL69</accession>
<evidence type="ECO:0000313" key="3">
    <source>
        <dbReference type="EMBL" id="KAK7110780.1"/>
    </source>
</evidence>
<gene>
    <name evidence="3" type="ORF">V1264_014601</name>
</gene>
<dbReference type="AlphaFoldDB" id="A0AAN9GL69"/>
<dbReference type="PANTHER" id="PTHR19303">
    <property type="entry name" value="TRANSPOSON"/>
    <property type="match status" value="1"/>
</dbReference>
<reference evidence="3 4" key="1">
    <citation type="submission" date="2024-02" db="EMBL/GenBank/DDBJ databases">
        <title>Chromosome-scale genome assembly of the rough periwinkle Littorina saxatilis.</title>
        <authorList>
            <person name="De Jode A."/>
            <person name="Faria R."/>
            <person name="Formenti G."/>
            <person name="Sims Y."/>
            <person name="Smith T.P."/>
            <person name="Tracey A."/>
            <person name="Wood J.M.D."/>
            <person name="Zagrodzka Z.B."/>
            <person name="Johannesson K."/>
            <person name="Butlin R.K."/>
            <person name="Leder E.H."/>
        </authorList>
    </citation>
    <scope>NUCLEOTIDE SEQUENCE [LARGE SCALE GENOMIC DNA]</scope>
    <source>
        <strain evidence="3">Snail1</strain>
        <tissue evidence="3">Muscle</tissue>
    </source>
</reference>
<proteinExistence type="predicted"/>
<sequence>MDSALFTSWVNKLDQKMAIRGRKIALIMDNCPAHPTVPALKATKVIFLPPNTTSVTQPMDQGIIQNLKVHCRHLYVKRGLLPAVEKKEAVIWTLLDCMSALKDAWTKVKPSTVANCFKHCGFFKDQATIICEDDPEDDLPLAQLVANLQASNMPADDEALRLFLEVDDDISTSAPLTADGIVQDIQSSLETDPVDTDNEEEEEETTTPPTYAKAMESLATLRHFLVAMPKAMESLATLRHFLVAMPKAMESLATLRHVLVAMPKAMESLATLRHVLVAMPKAMESLATLRHVLVAMPKAMESLATLRHVLVAMPKAVESLATLRHVLVAMPKAMESLATLRHVLVAMPKQLTRHEDHWDTLNKLEQDLESSHHTFMKQKSIKDFFNH</sequence>
<feature type="domain" description="DDE-1" evidence="2">
    <location>
        <begin position="1"/>
        <end position="117"/>
    </location>
</feature>
<evidence type="ECO:0000256" key="1">
    <source>
        <dbReference type="SAM" id="MobiDB-lite"/>
    </source>
</evidence>
<dbReference type="Pfam" id="PF03184">
    <property type="entry name" value="DDE_1"/>
    <property type="match status" value="1"/>
</dbReference>
<name>A0AAN9GL69_9CAEN</name>
<feature type="compositionally biased region" description="Acidic residues" evidence="1">
    <location>
        <begin position="192"/>
        <end position="205"/>
    </location>
</feature>
<comment type="caution">
    <text evidence="3">The sequence shown here is derived from an EMBL/GenBank/DDBJ whole genome shotgun (WGS) entry which is preliminary data.</text>
</comment>
<protein>
    <recommendedName>
        <fullName evidence="2">DDE-1 domain-containing protein</fullName>
    </recommendedName>
</protein>
<dbReference type="EMBL" id="JBAMIC010000003">
    <property type="protein sequence ID" value="KAK7110780.1"/>
    <property type="molecule type" value="Genomic_DNA"/>
</dbReference>
<evidence type="ECO:0000313" key="4">
    <source>
        <dbReference type="Proteomes" id="UP001374579"/>
    </source>
</evidence>